<evidence type="ECO:0000313" key="2">
    <source>
        <dbReference type="Proteomes" id="UP000808337"/>
    </source>
</evidence>
<dbReference type="SUPFAM" id="SSF158682">
    <property type="entry name" value="TerB-like"/>
    <property type="match status" value="1"/>
</dbReference>
<dbReference type="EMBL" id="JADKGY010000001">
    <property type="protein sequence ID" value="MBK9981332.1"/>
    <property type="molecule type" value="Genomic_DNA"/>
</dbReference>
<accession>A0A9D7SQQ8</accession>
<dbReference type="InterPro" id="IPR029024">
    <property type="entry name" value="TerB-like"/>
</dbReference>
<protein>
    <submittedName>
        <fullName evidence="1">Uncharacterized protein</fullName>
    </submittedName>
</protein>
<dbReference type="Proteomes" id="UP000808337">
    <property type="component" value="Unassembled WGS sequence"/>
</dbReference>
<dbReference type="AlphaFoldDB" id="A0A9D7SQQ8"/>
<gene>
    <name evidence="1" type="ORF">IPP15_02720</name>
</gene>
<proteinExistence type="predicted"/>
<organism evidence="1 2">
    <name type="scientific">Candidatus Opimibacter skivensis</name>
    <dbReference type="NCBI Taxonomy" id="2982028"/>
    <lineage>
        <taxon>Bacteria</taxon>
        <taxon>Pseudomonadati</taxon>
        <taxon>Bacteroidota</taxon>
        <taxon>Saprospiria</taxon>
        <taxon>Saprospirales</taxon>
        <taxon>Saprospiraceae</taxon>
        <taxon>Candidatus Opimibacter</taxon>
    </lineage>
</organism>
<sequence>MDQDLGLLSKDELTQLEDAFAYITILIAGADGKIDEKEITWAEKIAHIRTFAGDERLKAFHEAVDQNLHSRIETLISELPKDVSSRSKMISEKLAQLNPVLSSLDSYIGAYLYKGFLTFAERVAKSSGGFLSFFTISPEERKWIGLPMLNAIFYDEGEEE</sequence>
<reference evidence="1 2" key="1">
    <citation type="submission" date="2020-10" db="EMBL/GenBank/DDBJ databases">
        <title>Connecting structure to function with the recovery of over 1000 high-quality activated sludge metagenome-assembled genomes encoding full-length rRNA genes using long-read sequencing.</title>
        <authorList>
            <person name="Singleton C.M."/>
            <person name="Petriglieri F."/>
            <person name="Kristensen J.M."/>
            <person name="Kirkegaard R.H."/>
            <person name="Michaelsen T.Y."/>
            <person name="Andersen M.H."/>
            <person name="Karst S.M."/>
            <person name="Dueholm M.S."/>
            <person name="Nielsen P.H."/>
            <person name="Albertsen M."/>
        </authorList>
    </citation>
    <scope>NUCLEOTIDE SEQUENCE [LARGE SCALE GENOMIC DNA]</scope>
    <source>
        <strain evidence="1">Ribe_18-Q3-R11-54_MAXAC.273</strain>
    </source>
</reference>
<comment type="caution">
    <text evidence="1">The sequence shown here is derived from an EMBL/GenBank/DDBJ whole genome shotgun (WGS) entry which is preliminary data.</text>
</comment>
<evidence type="ECO:0000313" key="1">
    <source>
        <dbReference type="EMBL" id="MBK9981332.1"/>
    </source>
</evidence>
<dbReference type="Gene3D" id="1.10.3680.10">
    <property type="entry name" value="TerB-like"/>
    <property type="match status" value="1"/>
</dbReference>
<name>A0A9D7SQQ8_9BACT</name>